<comment type="caution">
    <text evidence="7">The sequence shown here is derived from an EMBL/GenBank/DDBJ whole genome shotgun (WGS) entry which is preliminary data.</text>
</comment>
<dbReference type="EMBL" id="JARVKF010000436">
    <property type="protein sequence ID" value="KAK9413664.1"/>
    <property type="molecule type" value="Genomic_DNA"/>
</dbReference>
<dbReference type="PANTHER" id="PTHR43817">
    <property type="entry name" value="GLYCOSYL HYDROLASE"/>
    <property type="match status" value="1"/>
</dbReference>
<evidence type="ECO:0000256" key="4">
    <source>
        <dbReference type="ARBA" id="ARBA00023295"/>
    </source>
</evidence>
<dbReference type="GO" id="GO:0016787">
    <property type="term" value="F:hydrolase activity"/>
    <property type="evidence" value="ECO:0007669"/>
    <property type="project" value="UniProtKB-KW"/>
</dbReference>
<evidence type="ECO:0000256" key="5">
    <source>
        <dbReference type="RuleBase" id="RU361187"/>
    </source>
</evidence>
<evidence type="ECO:0000256" key="1">
    <source>
        <dbReference type="ARBA" id="ARBA00009865"/>
    </source>
</evidence>
<feature type="signal peptide" evidence="6">
    <location>
        <begin position="1"/>
        <end position="40"/>
    </location>
</feature>
<evidence type="ECO:0000256" key="3">
    <source>
        <dbReference type="ARBA" id="ARBA00022801"/>
    </source>
</evidence>
<dbReference type="InterPro" id="IPR023296">
    <property type="entry name" value="Glyco_hydro_beta-prop_sf"/>
</dbReference>
<keyword evidence="3 5" id="KW-0378">Hydrolase</keyword>
<feature type="chain" id="PRO_5046932403" evidence="6">
    <location>
        <begin position="41"/>
        <end position="377"/>
    </location>
</feature>
<sequence length="377" mass="41179">MHGDQDALCDSIDPAQLSKTMWPLVFSLWAVLSQLQGSLALGAHGNNTYQNPIRKPGPDPSIVYAAGYYHLTYTSYDHIEITRAQHLSGLLTGETKVIWTDTNSTRSANMWAPEIHHIDNVWHMFYSSCDANLTCCDSCQPRVLRGCDGPNPFDCQYDFLADLVPSVGFQGGPGKNFSFGIDGTYLDIPGQGRYHVLSAIGPNTTKAIQCIQITELDTSDWTVKGWNVISEPDQPWEMNTTNSVASDIVAVNEGPHPLYHEDEVWLSYSGSYCGTPNYALGLLHYQGGDPLLASSWSKIGPVFSQANGVYGTGHNCFFKSPDGKETWNGFHATNNSEGSCGGDRFTLAQIVNFDGGNEPRLGIPFPLNATLRAPSGE</sequence>
<gene>
    <name evidence="7" type="ORF">SUNI508_11745</name>
</gene>
<evidence type="ECO:0000313" key="8">
    <source>
        <dbReference type="Proteomes" id="UP001408356"/>
    </source>
</evidence>
<dbReference type="Proteomes" id="UP001408356">
    <property type="component" value="Unassembled WGS sequence"/>
</dbReference>
<name>A0ABR2UGM9_9PEZI</name>
<evidence type="ECO:0000313" key="7">
    <source>
        <dbReference type="EMBL" id="KAK9413664.1"/>
    </source>
</evidence>
<evidence type="ECO:0000256" key="6">
    <source>
        <dbReference type="SAM" id="SignalP"/>
    </source>
</evidence>
<reference evidence="7 8" key="1">
    <citation type="journal article" date="2024" name="J. Plant Pathol.">
        <title>Sequence and assembly of the genome of Seiridium unicorne, isolate CBS 538.82, causal agent of cypress canker disease.</title>
        <authorList>
            <person name="Scali E."/>
            <person name="Rocca G.D."/>
            <person name="Danti R."/>
            <person name="Garbelotto M."/>
            <person name="Barberini S."/>
            <person name="Baroncelli R."/>
            <person name="Emiliani G."/>
        </authorList>
    </citation>
    <scope>NUCLEOTIDE SEQUENCE [LARGE SCALE GENOMIC DNA]</scope>
    <source>
        <strain evidence="7 8">BM-138-508</strain>
    </source>
</reference>
<organism evidence="7 8">
    <name type="scientific">Seiridium unicorne</name>
    <dbReference type="NCBI Taxonomy" id="138068"/>
    <lineage>
        <taxon>Eukaryota</taxon>
        <taxon>Fungi</taxon>
        <taxon>Dikarya</taxon>
        <taxon>Ascomycota</taxon>
        <taxon>Pezizomycotina</taxon>
        <taxon>Sordariomycetes</taxon>
        <taxon>Xylariomycetidae</taxon>
        <taxon>Amphisphaeriales</taxon>
        <taxon>Sporocadaceae</taxon>
        <taxon>Seiridium</taxon>
    </lineage>
</organism>
<comment type="similarity">
    <text evidence="1 5">Belongs to the glycosyl hydrolase 43 family.</text>
</comment>
<dbReference type="CDD" id="cd18820">
    <property type="entry name" value="GH43_LbAraf43-like"/>
    <property type="match status" value="1"/>
</dbReference>
<evidence type="ECO:0000256" key="2">
    <source>
        <dbReference type="ARBA" id="ARBA00022729"/>
    </source>
</evidence>
<keyword evidence="4 5" id="KW-0326">Glycosidase</keyword>
<keyword evidence="8" id="KW-1185">Reference proteome</keyword>
<accession>A0ABR2UGM9</accession>
<proteinExistence type="inferred from homology"/>
<dbReference type="InterPro" id="IPR006710">
    <property type="entry name" value="Glyco_hydro_43"/>
</dbReference>
<dbReference type="SUPFAM" id="SSF75005">
    <property type="entry name" value="Arabinanase/levansucrase/invertase"/>
    <property type="match status" value="1"/>
</dbReference>
<protein>
    <submittedName>
        <fullName evidence="7">Hydrolase</fullName>
    </submittedName>
</protein>
<dbReference type="Pfam" id="PF04616">
    <property type="entry name" value="Glyco_hydro_43"/>
    <property type="match status" value="1"/>
</dbReference>
<dbReference type="Gene3D" id="2.115.10.20">
    <property type="entry name" value="Glycosyl hydrolase domain, family 43"/>
    <property type="match status" value="1"/>
</dbReference>
<dbReference type="PANTHER" id="PTHR43817:SF1">
    <property type="entry name" value="HYDROLASE, FAMILY 43, PUTATIVE (AFU_ORTHOLOGUE AFUA_3G01660)-RELATED"/>
    <property type="match status" value="1"/>
</dbReference>
<keyword evidence="2 6" id="KW-0732">Signal</keyword>